<comment type="caution">
    <text evidence="2">The sequence shown here is derived from an EMBL/GenBank/DDBJ whole genome shotgun (WGS) entry which is preliminary data.</text>
</comment>
<dbReference type="InterPro" id="IPR007401">
    <property type="entry name" value="DUF454"/>
</dbReference>
<keyword evidence="1" id="KW-0812">Transmembrane</keyword>
<gene>
    <name evidence="2" type="ORF">EPA99_18395</name>
</gene>
<dbReference type="GO" id="GO:0005886">
    <property type="term" value="C:plasma membrane"/>
    <property type="evidence" value="ECO:0007669"/>
    <property type="project" value="TreeGrafter"/>
</dbReference>
<accession>A0A4Q1JQP8</accession>
<keyword evidence="1" id="KW-1133">Transmembrane helix</keyword>
<keyword evidence="1" id="KW-0472">Membrane</keyword>
<evidence type="ECO:0000313" key="3">
    <source>
        <dbReference type="Proteomes" id="UP000289784"/>
    </source>
</evidence>
<dbReference type="PANTHER" id="PTHR35813:SF1">
    <property type="entry name" value="INNER MEMBRANE PROTEIN YBAN"/>
    <property type="match status" value="1"/>
</dbReference>
<dbReference type="PANTHER" id="PTHR35813">
    <property type="entry name" value="INNER MEMBRANE PROTEIN YBAN"/>
    <property type="match status" value="1"/>
</dbReference>
<evidence type="ECO:0000256" key="1">
    <source>
        <dbReference type="SAM" id="Phobius"/>
    </source>
</evidence>
<name>A0A4Q1JQP8_9GAMM</name>
<protein>
    <submittedName>
        <fullName evidence="2">DUF454 domain-containing protein</fullName>
    </submittedName>
</protein>
<evidence type="ECO:0000313" key="2">
    <source>
        <dbReference type="EMBL" id="RXQ98746.1"/>
    </source>
</evidence>
<feature type="transmembrane region" description="Helical" evidence="1">
    <location>
        <begin position="140"/>
        <end position="159"/>
    </location>
</feature>
<dbReference type="EMBL" id="SAWZ01000018">
    <property type="protein sequence ID" value="RXQ98746.1"/>
    <property type="molecule type" value="Genomic_DNA"/>
</dbReference>
<proteinExistence type="predicted"/>
<feature type="transmembrane region" description="Helical" evidence="1">
    <location>
        <begin position="116"/>
        <end position="134"/>
    </location>
</feature>
<dbReference type="AlphaFoldDB" id="A0A4Q1JQP8"/>
<dbReference type="Pfam" id="PF04304">
    <property type="entry name" value="DUF454"/>
    <property type="match status" value="1"/>
</dbReference>
<reference evidence="2 3" key="1">
    <citation type="submission" date="2019-01" db="EMBL/GenBank/DDBJ databases">
        <title>Pseudoxanthomonas composti sp. nov., isolated from compost.</title>
        <authorList>
            <person name="Yang G."/>
        </authorList>
    </citation>
    <scope>NUCLEOTIDE SEQUENCE [LARGE SCALE GENOMIC DNA]</scope>
    <source>
        <strain evidence="2 3">GSS15</strain>
    </source>
</reference>
<organism evidence="2 3">
    <name type="scientific">Pseudoxanthomonas composti</name>
    <dbReference type="NCBI Taxonomy" id="2137479"/>
    <lineage>
        <taxon>Bacteria</taxon>
        <taxon>Pseudomonadati</taxon>
        <taxon>Pseudomonadota</taxon>
        <taxon>Gammaproteobacteria</taxon>
        <taxon>Lysobacterales</taxon>
        <taxon>Lysobacteraceae</taxon>
        <taxon>Pseudoxanthomonas</taxon>
    </lineage>
</organism>
<keyword evidence="3" id="KW-1185">Reference proteome</keyword>
<sequence length="170" mass="18623">MPPFSCPPARRHCAGSLTPAWPIGYNCGVNAPSPTPERRPARFRWAWWLLAYASLGLGILGAFLPGLPTTVFILIAAYAASRGSERLHQRLLAHRHFGPLIRNWQQHRAVPRKAKWAASWTMLGCATVLLLVMLGSGGHAAWMIALPIACMACVALWLWTRPEPPGGEKG</sequence>
<dbReference type="OrthoDB" id="9816293at2"/>
<feature type="transmembrane region" description="Helical" evidence="1">
    <location>
        <begin position="47"/>
        <end position="80"/>
    </location>
</feature>
<dbReference type="Proteomes" id="UP000289784">
    <property type="component" value="Unassembled WGS sequence"/>
</dbReference>